<dbReference type="RefSeq" id="XP_032340520.1">
    <property type="nucleotide sequence ID" value="XM_032484629.1"/>
</dbReference>
<evidence type="ECO:0000256" key="1">
    <source>
        <dbReference type="SAM" id="MobiDB-lite"/>
    </source>
</evidence>
<evidence type="ECO:0000313" key="3">
    <source>
        <dbReference type="RefSeq" id="XP_032340520.1"/>
    </source>
</evidence>
<feature type="region of interest" description="Disordered" evidence="1">
    <location>
        <begin position="21"/>
        <end position="90"/>
    </location>
</feature>
<accession>A0A8B8TE59</accession>
<sequence length="214" mass="22026">MGRGTSEECRGISCHALTLQLPGAGSTMTLEAGAAPRRALPAGGGRGRPPAATEAGARFSPPPRASSPRAAAVTGPGCSSSRGGGWPAWQSLPPLQASFGRPAGRPHASEVGVSRPSTLRRVTSRKDGVESKAWRSLLSGRESVPGALESHWPESDHMLTPGPIKGKQGLSAIVTSSAELSLTLSGPLSKLKSVVHLCWTHLSMTSSSEVLCPL</sequence>
<feature type="compositionally biased region" description="Low complexity" evidence="1">
    <location>
        <begin position="48"/>
        <end position="59"/>
    </location>
</feature>
<dbReference type="Proteomes" id="UP000694856">
    <property type="component" value="Chromosome 1"/>
</dbReference>
<feature type="compositionally biased region" description="Low complexity" evidence="1">
    <location>
        <begin position="32"/>
        <end position="41"/>
    </location>
</feature>
<dbReference type="GeneID" id="106730391"/>
<reference evidence="2" key="1">
    <citation type="submission" date="2025-05" db="UniProtKB">
        <authorList>
            <consortium name="RefSeq"/>
        </authorList>
    </citation>
    <scope>NUCLEOTIDE SEQUENCE [LARGE SCALE GENOMIC DNA]</scope>
</reference>
<name>A0A8B8TE59_CAMFR</name>
<keyword evidence="2" id="KW-1185">Reference proteome</keyword>
<reference evidence="3" key="2">
    <citation type="submission" date="2025-08" db="UniProtKB">
        <authorList>
            <consortium name="RefSeq"/>
        </authorList>
    </citation>
    <scope>IDENTIFICATION</scope>
    <source>
        <tissue evidence="3">Ear skin</tissue>
    </source>
</reference>
<dbReference type="AlphaFoldDB" id="A0A8B8TE59"/>
<protein>
    <submittedName>
        <fullName evidence="3">Uncharacterized protein LOC106730391</fullName>
    </submittedName>
</protein>
<dbReference type="KEGG" id="cfr:106730391"/>
<organism evidence="2 3">
    <name type="scientific">Camelus ferus</name>
    <name type="common">Wild bactrian camel</name>
    <name type="synonym">Camelus bactrianus ferus</name>
    <dbReference type="NCBI Taxonomy" id="419612"/>
    <lineage>
        <taxon>Eukaryota</taxon>
        <taxon>Metazoa</taxon>
        <taxon>Chordata</taxon>
        <taxon>Craniata</taxon>
        <taxon>Vertebrata</taxon>
        <taxon>Euteleostomi</taxon>
        <taxon>Mammalia</taxon>
        <taxon>Eutheria</taxon>
        <taxon>Laurasiatheria</taxon>
        <taxon>Artiodactyla</taxon>
        <taxon>Tylopoda</taxon>
        <taxon>Camelidae</taxon>
        <taxon>Camelus</taxon>
    </lineage>
</organism>
<gene>
    <name evidence="3" type="primary">LOC106730391</name>
</gene>
<evidence type="ECO:0000313" key="2">
    <source>
        <dbReference type="Proteomes" id="UP000694856"/>
    </source>
</evidence>
<proteinExistence type="predicted"/>